<accession>A0A5C3QXT2</accession>
<feature type="region of interest" description="Disordered" evidence="1">
    <location>
        <begin position="221"/>
        <end position="252"/>
    </location>
</feature>
<organism evidence="2 3">
    <name type="scientific">Pterulicium gracile</name>
    <dbReference type="NCBI Taxonomy" id="1884261"/>
    <lineage>
        <taxon>Eukaryota</taxon>
        <taxon>Fungi</taxon>
        <taxon>Dikarya</taxon>
        <taxon>Basidiomycota</taxon>
        <taxon>Agaricomycotina</taxon>
        <taxon>Agaricomycetes</taxon>
        <taxon>Agaricomycetidae</taxon>
        <taxon>Agaricales</taxon>
        <taxon>Pleurotineae</taxon>
        <taxon>Pterulaceae</taxon>
        <taxon>Pterulicium</taxon>
    </lineage>
</organism>
<evidence type="ECO:0000256" key="1">
    <source>
        <dbReference type="SAM" id="MobiDB-lite"/>
    </source>
</evidence>
<feature type="region of interest" description="Disordered" evidence="1">
    <location>
        <begin position="315"/>
        <end position="334"/>
    </location>
</feature>
<sequence length="1298" mass="142752">MSNALPTSLSPHISILSSPDLVDLLQSSGLPPLHHVLQSFSPLPQVTTRTTSLTSVPHAAFALRFSDLLEIESQSNEDEERRAARTLDWIGERLANRAGKWVEDVEGKAPARTPWWDEVRRCAEGDHIPNRNEGWNHPVAVIFAVSTTAPNPLAAVTASHNRAYEFPSWVDTSAVLRFTVIIHPQNSPLNNEEASALLNAVKKQYGLHTYLLPLSLPDSPPPEPVPVPAQAPRLPPVPSGSTEKPPHTAPENSLSTIRLCEADIQQTAKFTREFVVMSLLPWMEKCVLEWNESFSSSRRLPSRLFSSTRRLFGTQASSAAPSPTSAGSASPISGAGGLVNGTGVTQQRRLAEFSTILGDVKLATSVWESLRKEGKGGSVRSALLDILPMLLAPSPAIQLHASYALSSTGIDATPDPSATTQLRTLTYAARWDVGVAPADLLSDELSGEKWFVWAAGNSEEASSAILLAQAALLSARKRHRRKASFHYFAAAIRLEKYGIKPLTMHFLRNALHLYDNKIEKPLSPLFWDAQGISQLSDSGFDAIRGGIEHPLGRLLYTSGDAAGAVRYFLGLLTGKSLSDRALDESVANGAELQLPFLSNHDKEFLDDFKDAYTHYLSKEDKGTTSLRLNLPFSFCNVRKSKIRLPYTRPQELATTWEQREATWRSFLQSQKRKESLDSGGYACVGGTGFSIAQTFWFDVQLRNPLNADVTLSNLTVVVEDAQEGGIGDEADVEAIEELVLEALETRTVPIAITPRKPSALVLKDLSYSFVSLLPAAEPLSYRGRRLNRTPAQWRQPTYEPDTQIKLQVKESGVRMQADFVDDSRLVLCQGESKQLKIWFSNTGSRPISEIWVVSAPDDSLWIDAGLSSVEDALNAPLSPEESKEVEIWVHAETAGEQCLSLLVVYRQSEGDNFSSTYVSRSIEVAPLLQVATSAQPSLRSDAAYLVNLALENVHTSPVEITQVMSVSATWECQAMASSNGSIPPGQSLRTYMQAKQWSEATDPTPFTDYVSRRVEVVLSGRQAPPEAPPSMKLLCRSVRGSEGEQSLYYPHVWQEVHSSKRRITAEALQNSNPHIPPASHPFIFPLHHPYAVDLVVFWKIGHDRQGHLLISGLQLGASHGLLNPVLDRVERTKATRNMYAETAREKAEIIKGIRNSAWNAEMNPLVLAAEVKDHLEHDFSNSEPCIVPITFNIRNFSLTQSSKYRLQLSRGSSGDDFSQYATAPYHGQLTFHGSIAPSGVETRTASIWVTQPGIYAVGHWQLLTQVLEGDGDEADLGKCYSQAPAKDSLPSIIIDAKR</sequence>
<dbReference type="PANTHER" id="PTHR12975">
    <property type="entry name" value="TRANSPORT PROTEIN TRAPP"/>
    <property type="match status" value="1"/>
</dbReference>
<dbReference type="Proteomes" id="UP000305067">
    <property type="component" value="Unassembled WGS sequence"/>
</dbReference>
<dbReference type="Pfam" id="PF12739">
    <property type="entry name" value="TRAPPC-Trs85"/>
    <property type="match status" value="1"/>
</dbReference>
<dbReference type="EMBL" id="ML178815">
    <property type="protein sequence ID" value="TFL06795.1"/>
    <property type="molecule type" value="Genomic_DNA"/>
</dbReference>
<dbReference type="InterPro" id="IPR024420">
    <property type="entry name" value="TRAPP_III_complex_Trs85"/>
</dbReference>
<dbReference type="OrthoDB" id="203724at2759"/>
<keyword evidence="3" id="KW-1185">Reference proteome</keyword>
<proteinExistence type="predicted"/>
<dbReference type="STRING" id="1884261.A0A5C3QXT2"/>
<evidence type="ECO:0000313" key="3">
    <source>
        <dbReference type="Proteomes" id="UP000305067"/>
    </source>
</evidence>
<protein>
    <submittedName>
        <fullName evidence="2">ER-golgi trafficking TRAPP I complex 85 kDa subunit-domain-containing protein</fullName>
    </submittedName>
</protein>
<gene>
    <name evidence="2" type="ORF">BDV98DRAFT_610279</name>
</gene>
<evidence type="ECO:0000313" key="2">
    <source>
        <dbReference type="EMBL" id="TFL06795.1"/>
    </source>
</evidence>
<dbReference type="PANTHER" id="PTHR12975:SF6">
    <property type="entry name" value="TRAFFICKING PROTEIN PARTICLE COMPLEX SUBUNIT 8"/>
    <property type="match status" value="1"/>
</dbReference>
<dbReference type="GO" id="GO:1990072">
    <property type="term" value="C:TRAPPIII protein complex"/>
    <property type="evidence" value="ECO:0007669"/>
    <property type="project" value="TreeGrafter"/>
</dbReference>
<feature type="compositionally biased region" description="Low complexity" evidence="1">
    <location>
        <begin position="315"/>
        <end position="333"/>
    </location>
</feature>
<reference evidence="2 3" key="1">
    <citation type="journal article" date="2019" name="Nat. Ecol. Evol.">
        <title>Megaphylogeny resolves global patterns of mushroom evolution.</title>
        <authorList>
            <person name="Varga T."/>
            <person name="Krizsan K."/>
            <person name="Foldi C."/>
            <person name="Dima B."/>
            <person name="Sanchez-Garcia M."/>
            <person name="Sanchez-Ramirez S."/>
            <person name="Szollosi G.J."/>
            <person name="Szarkandi J.G."/>
            <person name="Papp V."/>
            <person name="Albert L."/>
            <person name="Andreopoulos W."/>
            <person name="Angelini C."/>
            <person name="Antonin V."/>
            <person name="Barry K.W."/>
            <person name="Bougher N.L."/>
            <person name="Buchanan P."/>
            <person name="Buyck B."/>
            <person name="Bense V."/>
            <person name="Catcheside P."/>
            <person name="Chovatia M."/>
            <person name="Cooper J."/>
            <person name="Damon W."/>
            <person name="Desjardin D."/>
            <person name="Finy P."/>
            <person name="Geml J."/>
            <person name="Haridas S."/>
            <person name="Hughes K."/>
            <person name="Justo A."/>
            <person name="Karasinski D."/>
            <person name="Kautmanova I."/>
            <person name="Kiss B."/>
            <person name="Kocsube S."/>
            <person name="Kotiranta H."/>
            <person name="LaButti K.M."/>
            <person name="Lechner B.E."/>
            <person name="Liimatainen K."/>
            <person name="Lipzen A."/>
            <person name="Lukacs Z."/>
            <person name="Mihaltcheva S."/>
            <person name="Morgado L.N."/>
            <person name="Niskanen T."/>
            <person name="Noordeloos M.E."/>
            <person name="Ohm R.A."/>
            <person name="Ortiz-Santana B."/>
            <person name="Ovrebo C."/>
            <person name="Racz N."/>
            <person name="Riley R."/>
            <person name="Savchenko A."/>
            <person name="Shiryaev A."/>
            <person name="Soop K."/>
            <person name="Spirin V."/>
            <person name="Szebenyi C."/>
            <person name="Tomsovsky M."/>
            <person name="Tulloss R.E."/>
            <person name="Uehling J."/>
            <person name="Grigoriev I.V."/>
            <person name="Vagvolgyi C."/>
            <person name="Papp T."/>
            <person name="Martin F.M."/>
            <person name="Miettinen O."/>
            <person name="Hibbett D.S."/>
            <person name="Nagy L.G."/>
        </authorList>
    </citation>
    <scope>NUCLEOTIDE SEQUENCE [LARGE SCALE GENOMIC DNA]</scope>
    <source>
        <strain evidence="2 3">CBS 309.79</strain>
    </source>
</reference>
<name>A0A5C3QXT2_9AGAR</name>
<feature type="compositionally biased region" description="Pro residues" evidence="1">
    <location>
        <begin position="221"/>
        <end position="238"/>
    </location>
</feature>